<gene>
    <name evidence="2" type="ORF">ACFP1C_12910</name>
</gene>
<dbReference type="PANTHER" id="PTHR32251">
    <property type="entry name" value="3-OXO-5-ALPHA-STEROID 4-DEHYDROGENASE"/>
    <property type="match status" value="1"/>
</dbReference>
<dbReference type="Gene3D" id="1.20.120.1630">
    <property type="match status" value="1"/>
</dbReference>
<dbReference type="InterPro" id="IPR010721">
    <property type="entry name" value="UstE-like"/>
</dbReference>
<feature type="transmembrane region" description="Helical" evidence="1">
    <location>
        <begin position="138"/>
        <end position="160"/>
    </location>
</feature>
<feature type="transmembrane region" description="Helical" evidence="1">
    <location>
        <begin position="166"/>
        <end position="183"/>
    </location>
</feature>
<evidence type="ECO:0000256" key="1">
    <source>
        <dbReference type="SAM" id="Phobius"/>
    </source>
</evidence>
<keyword evidence="3" id="KW-1185">Reference proteome</keyword>
<organism evidence="2 3">
    <name type="scientific">Levilactobacillus fujinensis</name>
    <dbReference type="NCBI Taxonomy" id="2486024"/>
    <lineage>
        <taxon>Bacteria</taxon>
        <taxon>Bacillati</taxon>
        <taxon>Bacillota</taxon>
        <taxon>Bacilli</taxon>
        <taxon>Lactobacillales</taxon>
        <taxon>Lactobacillaceae</taxon>
        <taxon>Levilactobacillus</taxon>
    </lineage>
</organism>
<dbReference type="Pfam" id="PF06966">
    <property type="entry name" value="DUF1295"/>
    <property type="match status" value="1"/>
</dbReference>
<reference evidence="3" key="1">
    <citation type="journal article" date="2019" name="Int. J. Syst. Evol. Microbiol.">
        <title>The Global Catalogue of Microorganisms (GCM) 10K type strain sequencing project: providing services to taxonomists for standard genome sequencing and annotation.</title>
        <authorList>
            <consortium name="The Broad Institute Genomics Platform"/>
            <consortium name="The Broad Institute Genome Sequencing Center for Infectious Disease"/>
            <person name="Wu L."/>
            <person name="Ma J."/>
        </authorList>
    </citation>
    <scope>NUCLEOTIDE SEQUENCE [LARGE SCALE GENOMIC DNA]</scope>
    <source>
        <strain evidence="3">CCM 8908</strain>
    </source>
</reference>
<protein>
    <submittedName>
        <fullName evidence="2">DUF1295 domain-containing protein</fullName>
    </submittedName>
</protein>
<sequence length="213" mass="24013">MYGRQKSAPGAKALILLTQCGYLLISGYWLIQWDPDQLLATLLVGCLDITFLRLNAMLFMWLPRGIGWAEALGNSLAFGLYYLGFPLFLIFGGGRHLIAVIFGLLLFLIGSSLNTAAELLRKPFKDDPANQGKLYRAGLFRYAIHINYFGDVLWVLGLALLTGNPYALLLPVLLLALFVFSYIPMADRYLAAKYGDDFRTYQRETKELIPFVW</sequence>
<feature type="transmembrane region" description="Helical" evidence="1">
    <location>
        <begin position="97"/>
        <end position="117"/>
    </location>
</feature>
<keyword evidence="1" id="KW-0812">Transmembrane</keyword>
<feature type="transmembrane region" description="Helical" evidence="1">
    <location>
        <begin position="71"/>
        <end position="91"/>
    </location>
</feature>
<dbReference type="Proteomes" id="UP001596283">
    <property type="component" value="Unassembled WGS sequence"/>
</dbReference>
<comment type="caution">
    <text evidence="2">The sequence shown here is derived from an EMBL/GenBank/DDBJ whole genome shotgun (WGS) entry which is preliminary data.</text>
</comment>
<name>A0ABW1TKW2_9LACO</name>
<evidence type="ECO:0000313" key="3">
    <source>
        <dbReference type="Proteomes" id="UP001596283"/>
    </source>
</evidence>
<accession>A0ABW1TKW2</accession>
<dbReference type="EMBL" id="JBHSSI010000079">
    <property type="protein sequence ID" value="MFC6261835.1"/>
    <property type="molecule type" value="Genomic_DNA"/>
</dbReference>
<evidence type="ECO:0000313" key="2">
    <source>
        <dbReference type="EMBL" id="MFC6261835.1"/>
    </source>
</evidence>
<proteinExistence type="predicted"/>
<dbReference type="PROSITE" id="PS50244">
    <property type="entry name" value="S5A_REDUCTASE"/>
    <property type="match status" value="1"/>
</dbReference>
<keyword evidence="1" id="KW-0472">Membrane</keyword>
<keyword evidence="1" id="KW-1133">Transmembrane helix</keyword>
<feature type="transmembrane region" description="Helical" evidence="1">
    <location>
        <begin position="37"/>
        <end position="59"/>
    </location>
</feature>
<feature type="transmembrane region" description="Helical" evidence="1">
    <location>
        <begin position="12"/>
        <end position="31"/>
    </location>
</feature>
<dbReference type="RefSeq" id="WP_125688606.1">
    <property type="nucleotide sequence ID" value="NZ_JBHSSI010000079.1"/>
</dbReference>
<dbReference type="PANTHER" id="PTHR32251:SF15">
    <property type="entry name" value="3-OXO-5-ALPHA-STEROID 4-DEHYDROGENASE (DUF1295)"/>
    <property type="match status" value="1"/>
</dbReference>